<comment type="caution">
    <text evidence="3">The sequence shown here is derived from an EMBL/GenBank/DDBJ whole genome shotgun (WGS) entry which is preliminary data.</text>
</comment>
<reference evidence="3" key="1">
    <citation type="submission" date="2017-07" db="EMBL/GenBank/DDBJ databases">
        <title>Taro Niue Genome Assembly and Annotation.</title>
        <authorList>
            <person name="Atibalentja N."/>
            <person name="Keating K."/>
            <person name="Fields C.J."/>
        </authorList>
    </citation>
    <scope>NUCLEOTIDE SEQUENCE</scope>
    <source>
        <strain evidence="3">Niue_2</strain>
        <tissue evidence="3">Leaf</tissue>
    </source>
</reference>
<keyword evidence="4" id="KW-1185">Reference proteome</keyword>
<keyword evidence="2" id="KW-0732">Signal</keyword>
<accession>A0A843WLA5</accession>
<proteinExistence type="predicted"/>
<protein>
    <submittedName>
        <fullName evidence="3">Uncharacterized protein</fullName>
    </submittedName>
</protein>
<feature type="non-terminal residue" evidence="3">
    <location>
        <position position="1"/>
    </location>
</feature>
<feature type="chain" id="PRO_5032891998" evidence="2">
    <location>
        <begin position="28"/>
        <end position="451"/>
    </location>
</feature>
<sequence>ASVTTATQLAVAMVWVAELIAAGRGLGARFHCSGFPPWPRLSTTSSSLAAVPGPLSGEYMAWPLHTFLLMSQQWPPLESTNDDEQLSKTDSANMRIRFCEDSAVEGPKTKVFLCPRPPSLRPIALPPAPRLCTKKSAKADLPSSLPRRRRPPLAVASFAEPLSSPSRTAFGPSPSPTASALAIVASALDAVDLPLTPRGLVVADAYGPSPQTSLMWTTEAIAADAALASRRPDVDLTSAAAPQSQRHSCAAVTADALASRQSPPSSLLPERGSQTRTVGHAQQSTLVVVNDNQTSPSAAPVLCSPSSLSSATLTKKWHCRRGSPQSALAIVECRQPSSSPNVHVASRTDLITESSKEESTCTAGEKRIMETTLQAIPTSWERRRTCRADRLERQIGHRELPTELRYNLIGSFDGTNPRDDDDADEQKGRDAHEEHLVAPRIGPCRPAKCHG</sequence>
<name>A0A843WLA5_COLES</name>
<evidence type="ECO:0000256" key="1">
    <source>
        <dbReference type="SAM" id="MobiDB-lite"/>
    </source>
</evidence>
<feature type="compositionally biased region" description="Basic and acidic residues" evidence="1">
    <location>
        <begin position="425"/>
        <end position="437"/>
    </location>
</feature>
<feature type="region of interest" description="Disordered" evidence="1">
    <location>
        <begin position="409"/>
        <end position="451"/>
    </location>
</feature>
<dbReference type="EMBL" id="NMUH01003599">
    <property type="protein sequence ID" value="MQM06311.1"/>
    <property type="molecule type" value="Genomic_DNA"/>
</dbReference>
<feature type="signal peptide" evidence="2">
    <location>
        <begin position="1"/>
        <end position="27"/>
    </location>
</feature>
<evidence type="ECO:0000256" key="2">
    <source>
        <dbReference type="SAM" id="SignalP"/>
    </source>
</evidence>
<evidence type="ECO:0000313" key="4">
    <source>
        <dbReference type="Proteomes" id="UP000652761"/>
    </source>
</evidence>
<feature type="region of interest" description="Disordered" evidence="1">
    <location>
        <begin position="258"/>
        <end position="279"/>
    </location>
</feature>
<evidence type="ECO:0000313" key="3">
    <source>
        <dbReference type="EMBL" id="MQM06311.1"/>
    </source>
</evidence>
<organism evidence="3 4">
    <name type="scientific">Colocasia esculenta</name>
    <name type="common">Wild taro</name>
    <name type="synonym">Arum esculentum</name>
    <dbReference type="NCBI Taxonomy" id="4460"/>
    <lineage>
        <taxon>Eukaryota</taxon>
        <taxon>Viridiplantae</taxon>
        <taxon>Streptophyta</taxon>
        <taxon>Embryophyta</taxon>
        <taxon>Tracheophyta</taxon>
        <taxon>Spermatophyta</taxon>
        <taxon>Magnoliopsida</taxon>
        <taxon>Liliopsida</taxon>
        <taxon>Araceae</taxon>
        <taxon>Aroideae</taxon>
        <taxon>Colocasieae</taxon>
        <taxon>Colocasia</taxon>
    </lineage>
</organism>
<dbReference type="Proteomes" id="UP000652761">
    <property type="component" value="Unassembled WGS sequence"/>
</dbReference>
<gene>
    <name evidence="3" type="ORF">Taro_039130</name>
</gene>
<dbReference type="AlphaFoldDB" id="A0A843WLA5"/>